<protein>
    <recommendedName>
        <fullName evidence="2">Proteasome assembly chaperone family protein</fullName>
    </recommendedName>
</protein>
<proteinExistence type="predicted"/>
<dbReference type="InterPro" id="IPR038389">
    <property type="entry name" value="PSMG2_sf"/>
</dbReference>
<dbReference type="AlphaFoldDB" id="X1S5K7"/>
<reference evidence="1" key="1">
    <citation type="journal article" date="2014" name="Front. Microbiol.">
        <title>High frequency of phylogenetically diverse reductive dehalogenase-homologous genes in deep subseafloor sedimentary metagenomes.</title>
        <authorList>
            <person name="Kawai M."/>
            <person name="Futagami T."/>
            <person name="Toyoda A."/>
            <person name="Takaki Y."/>
            <person name="Nishi S."/>
            <person name="Hori S."/>
            <person name="Arai W."/>
            <person name="Tsubouchi T."/>
            <person name="Morono Y."/>
            <person name="Uchiyama I."/>
            <person name="Ito T."/>
            <person name="Fujiyama A."/>
            <person name="Inagaki F."/>
            <person name="Takami H."/>
        </authorList>
    </citation>
    <scope>NUCLEOTIDE SEQUENCE</scope>
    <source>
        <strain evidence="1">Expedition CK06-06</strain>
    </source>
</reference>
<name>X1S5K7_9ZZZZ</name>
<accession>X1S5K7</accession>
<dbReference type="EMBL" id="BARW01024002">
    <property type="protein sequence ID" value="GAI88327.1"/>
    <property type="molecule type" value="Genomic_DNA"/>
</dbReference>
<dbReference type="Pfam" id="PF09754">
    <property type="entry name" value="PAC2"/>
    <property type="match status" value="1"/>
</dbReference>
<comment type="caution">
    <text evidence="1">The sequence shown here is derived from an EMBL/GenBank/DDBJ whole genome shotgun (WGS) entry which is preliminary data.</text>
</comment>
<sequence length="171" mass="18866">LLASEIPQYAPITREIGRKIFHWAKEKGISRILSIEGFVSEQAHSPQQLPVKLFGVGTTDSCRAILDSKQIPPLNHGVIKGLSAVLLNEGWFNKSEVIVLLGEVRQHYPEIRTAARIIEVLNQLVPSLNIGIEPILAQAEKIEQLALSMRGQASAAVDDEKQIGKPDKTYI</sequence>
<dbReference type="InterPro" id="IPR019151">
    <property type="entry name" value="Proteasome_assmbl_chaperone_2"/>
</dbReference>
<dbReference type="SUPFAM" id="SSF159659">
    <property type="entry name" value="Cgl1923-like"/>
    <property type="match status" value="1"/>
</dbReference>
<evidence type="ECO:0000313" key="1">
    <source>
        <dbReference type="EMBL" id="GAI88327.1"/>
    </source>
</evidence>
<gene>
    <name evidence="1" type="ORF">S12H4_39671</name>
</gene>
<dbReference type="Gene3D" id="3.40.50.10900">
    <property type="entry name" value="PAC-like subunit"/>
    <property type="match status" value="1"/>
</dbReference>
<organism evidence="1">
    <name type="scientific">marine sediment metagenome</name>
    <dbReference type="NCBI Taxonomy" id="412755"/>
    <lineage>
        <taxon>unclassified sequences</taxon>
        <taxon>metagenomes</taxon>
        <taxon>ecological metagenomes</taxon>
    </lineage>
</organism>
<feature type="non-terminal residue" evidence="1">
    <location>
        <position position="1"/>
    </location>
</feature>
<dbReference type="PANTHER" id="PTHR35610:SF8">
    <property type="entry name" value="3-ISOPROPYLMALATE DEHYDRATASE"/>
    <property type="match status" value="1"/>
</dbReference>
<evidence type="ECO:0008006" key="2">
    <source>
        <dbReference type="Google" id="ProtNLM"/>
    </source>
</evidence>
<dbReference type="PANTHER" id="PTHR35610">
    <property type="entry name" value="3-ISOPROPYLMALATE DEHYDRATASE-RELATED"/>
    <property type="match status" value="1"/>
</dbReference>